<keyword evidence="10" id="KW-1133">Transmembrane helix</keyword>
<evidence type="ECO:0000256" key="2">
    <source>
        <dbReference type="ARBA" id="ARBA00022670"/>
    </source>
</evidence>
<feature type="domain" description="Glycosyl transferase family 51" evidence="12">
    <location>
        <begin position="365"/>
        <end position="541"/>
    </location>
</feature>
<dbReference type="InterPro" id="IPR036950">
    <property type="entry name" value="PBP_transglycosylase"/>
</dbReference>
<dbReference type="PANTHER" id="PTHR32282">
    <property type="entry name" value="BINDING PROTEIN TRANSPEPTIDASE, PUTATIVE-RELATED"/>
    <property type="match status" value="1"/>
</dbReference>
<dbReference type="InterPro" id="IPR001264">
    <property type="entry name" value="Glyco_trans_51"/>
</dbReference>
<keyword evidence="6" id="KW-0511">Multifunctional enzyme</keyword>
<name>A0ABS5TJM2_9ACTN</name>
<dbReference type="InterPro" id="IPR050396">
    <property type="entry name" value="Glycosyltr_51/Transpeptidase"/>
</dbReference>
<feature type="domain" description="Penicillin-binding protein transpeptidase" evidence="11">
    <location>
        <begin position="635"/>
        <end position="880"/>
    </location>
</feature>
<feature type="compositionally biased region" description="Pro residues" evidence="9">
    <location>
        <begin position="146"/>
        <end position="156"/>
    </location>
</feature>
<dbReference type="RefSeq" id="WP_214157584.1">
    <property type="nucleotide sequence ID" value="NZ_JAHBAY010000008.1"/>
</dbReference>
<accession>A0ABS5TJM2</accession>
<keyword evidence="14" id="KW-1185">Reference proteome</keyword>
<dbReference type="PANTHER" id="PTHR32282:SF34">
    <property type="entry name" value="PENICILLIN-BINDING PROTEIN 1A"/>
    <property type="match status" value="1"/>
</dbReference>
<feature type="compositionally biased region" description="Acidic residues" evidence="9">
    <location>
        <begin position="1003"/>
        <end position="1015"/>
    </location>
</feature>
<feature type="region of interest" description="Disordered" evidence="9">
    <location>
        <begin position="1"/>
        <end position="245"/>
    </location>
</feature>
<keyword evidence="10" id="KW-0812">Transmembrane</keyword>
<feature type="compositionally biased region" description="Low complexity" evidence="9">
    <location>
        <begin position="977"/>
        <end position="993"/>
    </location>
</feature>
<evidence type="ECO:0000256" key="5">
    <source>
        <dbReference type="ARBA" id="ARBA00022801"/>
    </source>
</evidence>
<feature type="region of interest" description="Disordered" evidence="9">
    <location>
        <begin position="927"/>
        <end position="1015"/>
    </location>
</feature>
<dbReference type="SUPFAM" id="SSF53955">
    <property type="entry name" value="Lysozyme-like"/>
    <property type="match status" value="1"/>
</dbReference>
<dbReference type="Proteomes" id="UP001197247">
    <property type="component" value="Unassembled WGS sequence"/>
</dbReference>
<dbReference type="InterPro" id="IPR012338">
    <property type="entry name" value="Beta-lactam/transpept-like"/>
</dbReference>
<keyword evidence="5" id="KW-0378">Hydrolase</keyword>
<evidence type="ECO:0000256" key="9">
    <source>
        <dbReference type="SAM" id="MobiDB-lite"/>
    </source>
</evidence>
<evidence type="ECO:0000313" key="14">
    <source>
        <dbReference type="Proteomes" id="UP001197247"/>
    </source>
</evidence>
<evidence type="ECO:0000256" key="3">
    <source>
        <dbReference type="ARBA" id="ARBA00022676"/>
    </source>
</evidence>
<evidence type="ECO:0000259" key="11">
    <source>
        <dbReference type="Pfam" id="PF00905"/>
    </source>
</evidence>
<evidence type="ECO:0000256" key="4">
    <source>
        <dbReference type="ARBA" id="ARBA00022679"/>
    </source>
</evidence>
<evidence type="ECO:0000256" key="7">
    <source>
        <dbReference type="ARBA" id="ARBA00034000"/>
    </source>
</evidence>
<dbReference type="Pfam" id="PF00905">
    <property type="entry name" value="Transpeptidase"/>
    <property type="match status" value="1"/>
</dbReference>
<keyword evidence="10" id="KW-0472">Membrane</keyword>
<protein>
    <submittedName>
        <fullName evidence="13">Transglycosylase domain-containing protein</fullName>
    </submittedName>
</protein>
<feature type="compositionally biased region" description="Low complexity" evidence="9">
    <location>
        <begin position="100"/>
        <end position="132"/>
    </location>
</feature>
<evidence type="ECO:0000256" key="8">
    <source>
        <dbReference type="ARBA" id="ARBA00049902"/>
    </source>
</evidence>
<gene>
    <name evidence="13" type="ORF">KIH74_20310</name>
</gene>
<sequence>MERPSGPSRRRPGPPDGEANGRDGLGGRRLGGQQSGNGLGGQRSTGGEQPGLGGRRLNAQQGQSRQGLGGHRNSANGNPAMGSRPPADTPAPQGRPPQPSRRSQQQAPGRSEQPPQPMSRRSQQRQQQPPSRSEQRYAESRSVAPPETPSRPPAPGPYERGPRDEQPLRPRGTRSAERAPERPSARPVAPASERPYSALSPDRHDDSTAVYGASPYAELGPGAQSPDELSRGRRMQNRLRDSQAGRILANTGALNMFMNGEGEQLDSKSSPPRRSRARQGGGGGRDGEDGMPPQGYRRYLNYPRWGKAGVKRWLPSWKLVTGVFSFFALLIVGVVFWFYNSVALPAEDPDTLAQTTTVYYSDQKTVLGKLQVQNRESVELAQVPDYVRKSVLAAEDNTFYSNSGVNPTSIVRAVLATVSGGNQQGGSTISQQYVKNVYNQKELSYKRKLNEAVLAIKINRTLGKDKILERYLNTIYWGRGAWGIQAASKTYFNKDVSKLTKSEGAFLAGIINAPEAADPRDEDPTHAERAERRWGVVLDAMVGEGWLDASERAQMTFPKVIKEKTTQSTTGQAAYLMEMVKEEAAEAGFDEKALTTGGYNITTTFNKRLVTAGQKAVKEWTGDASKNLRVGMASINPSTGGVLAIYGGTDINKQLNQATKDRAQAASTFKAFGLVAALKDGVSLKSYYDGNSGKIIEGVKVSNFGNEKLGQIDLVKATAQSVNTVYVALNSEVGPEKSQQAAIDAGIPKDTPDLKDNLVNVLGSANVHPIDMADAYSTFAAQGVHRQWHVLTSIANGEDKEEVYTVPEDVTKGTRVFDKDVIADATYALQHVVTEGSGSYAKSLNRPIAGKTGSSTDNKSAWFIGYTPQVVTAVALHQVGKDGTSVVSLDGFGGFSEITGGTIPTRIWTSYMEAALKGKDVVDFPDPAMGGQVTNASPTPEVTQTPTPTVTETQTPTPTVTETQQQPTPDDTNNWQTSTPTTTETADPDVTSTDEATTTWPGQDDDDDDDNNPFG</sequence>
<comment type="caution">
    <text evidence="13">The sequence shown here is derived from an EMBL/GenBank/DDBJ whole genome shotgun (WGS) entry which is preliminary data.</text>
</comment>
<dbReference type="Pfam" id="PF00912">
    <property type="entry name" value="Transgly"/>
    <property type="match status" value="1"/>
</dbReference>
<feature type="transmembrane region" description="Helical" evidence="10">
    <location>
        <begin position="319"/>
        <end position="339"/>
    </location>
</feature>
<proteinExistence type="predicted"/>
<reference evidence="13 14" key="1">
    <citation type="submission" date="2021-05" db="EMBL/GenBank/DDBJ databases">
        <title>Kineosporia and Streptomyces sp. nov. two new marine actinobacteria isolated from Coral.</title>
        <authorList>
            <person name="Buangrab K."/>
            <person name="Sutthacheep M."/>
            <person name="Yeemin T."/>
            <person name="Harunari E."/>
            <person name="Igarashi Y."/>
            <person name="Kanchanasin P."/>
            <person name="Tanasupawat S."/>
            <person name="Phongsopitanun W."/>
        </authorList>
    </citation>
    <scope>NUCLEOTIDE SEQUENCE [LARGE SCALE GENOMIC DNA]</scope>
    <source>
        <strain evidence="13 14">J2-2</strain>
    </source>
</reference>
<dbReference type="Gene3D" id="3.40.710.10">
    <property type="entry name" value="DD-peptidase/beta-lactamase superfamily"/>
    <property type="match status" value="1"/>
</dbReference>
<dbReference type="Gene3D" id="1.10.3810.10">
    <property type="entry name" value="Biosynthetic peptidoglycan transglycosylase-like"/>
    <property type="match status" value="1"/>
</dbReference>
<organism evidence="13 14">
    <name type="scientific">Kineosporia corallincola</name>
    <dbReference type="NCBI Taxonomy" id="2835133"/>
    <lineage>
        <taxon>Bacteria</taxon>
        <taxon>Bacillati</taxon>
        <taxon>Actinomycetota</taxon>
        <taxon>Actinomycetes</taxon>
        <taxon>Kineosporiales</taxon>
        <taxon>Kineosporiaceae</taxon>
        <taxon>Kineosporia</taxon>
    </lineage>
</organism>
<keyword evidence="3" id="KW-0328">Glycosyltransferase</keyword>
<feature type="compositionally biased region" description="Low complexity" evidence="9">
    <location>
        <begin position="938"/>
        <end position="969"/>
    </location>
</feature>
<comment type="catalytic activity">
    <reaction evidence="7">
        <text>Preferential cleavage: (Ac)2-L-Lys-D-Ala-|-D-Ala. Also transpeptidation of peptidyl-alanyl moieties that are N-acyl substituents of D-alanine.</text>
        <dbReference type="EC" id="3.4.16.4"/>
    </reaction>
</comment>
<dbReference type="SUPFAM" id="SSF56601">
    <property type="entry name" value="beta-lactamase/transpeptidase-like"/>
    <property type="match status" value="1"/>
</dbReference>
<keyword evidence="4" id="KW-0808">Transferase</keyword>
<comment type="catalytic activity">
    <reaction evidence="8">
        <text>[GlcNAc-(1-&gt;4)-Mur2Ac(oyl-L-Ala-gamma-D-Glu-L-Lys-D-Ala-D-Ala)](n)-di-trans,octa-cis-undecaprenyl diphosphate + beta-D-GlcNAc-(1-&gt;4)-Mur2Ac(oyl-L-Ala-gamma-D-Glu-L-Lys-D-Ala-D-Ala)-di-trans,octa-cis-undecaprenyl diphosphate = [GlcNAc-(1-&gt;4)-Mur2Ac(oyl-L-Ala-gamma-D-Glu-L-Lys-D-Ala-D-Ala)](n+1)-di-trans,octa-cis-undecaprenyl diphosphate + di-trans,octa-cis-undecaprenyl diphosphate + H(+)</text>
        <dbReference type="Rhea" id="RHEA:23708"/>
        <dbReference type="Rhea" id="RHEA-COMP:9602"/>
        <dbReference type="Rhea" id="RHEA-COMP:9603"/>
        <dbReference type="ChEBI" id="CHEBI:15378"/>
        <dbReference type="ChEBI" id="CHEBI:58405"/>
        <dbReference type="ChEBI" id="CHEBI:60033"/>
        <dbReference type="ChEBI" id="CHEBI:78435"/>
        <dbReference type="EC" id="2.4.99.28"/>
    </reaction>
</comment>
<feature type="compositionally biased region" description="Pro residues" evidence="9">
    <location>
        <begin position="87"/>
        <end position="99"/>
    </location>
</feature>
<dbReference type="InterPro" id="IPR001460">
    <property type="entry name" value="PCN-bd_Tpept"/>
</dbReference>
<keyword evidence="2" id="KW-0645">Protease</keyword>
<feature type="region of interest" description="Disordered" evidence="9">
    <location>
        <begin position="261"/>
        <end position="295"/>
    </location>
</feature>
<dbReference type="InterPro" id="IPR023346">
    <property type="entry name" value="Lysozyme-like_dom_sf"/>
</dbReference>
<evidence type="ECO:0000256" key="6">
    <source>
        <dbReference type="ARBA" id="ARBA00023268"/>
    </source>
</evidence>
<evidence type="ECO:0000256" key="1">
    <source>
        <dbReference type="ARBA" id="ARBA00022645"/>
    </source>
</evidence>
<evidence type="ECO:0000259" key="12">
    <source>
        <dbReference type="Pfam" id="PF00912"/>
    </source>
</evidence>
<evidence type="ECO:0000256" key="10">
    <source>
        <dbReference type="SAM" id="Phobius"/>
    </source>
</evidence>
<dbReference type="EMBL" id="JAHBAY010000008">
    <property type="protein sequence ID" value="MBT0771292.1"/>
    <property type="molecule type" value="Genomic_DNA"/>
</dbReference>
<feature type="compositionally biased region" description="Gly residues" evidence="9">
    <location>
        <begin position="23"/>
        <end position="54"/>
    </location>
</feature>
<keyword evidence="1" id="KW-0121">Carboxypeptidase</keyword>
<feature type="compositionally biased region" description="Basic and acidic residues" evidence="9">
    <location>
        <begin position="160"/>
        <end position="184"/>
    </location>
</feature>
<evidence type="ECO:0000313" key="13">
    <source>
        <dbReference type="EMBL" id="MBT0771292.1"/>
    </source>
</evidence>